<dbReference type="eggNOG" id="COG1397">
    <property type="taxonomic scope" value="Bacteria"/>
</dbReference>
<feature type="binding site" evidence="3">
    <location>
        <position position="44"/>
    </location>
    <ligand>
        <name>Mg(2+)</name>
        <dbReference type="ChEBI" id="CHEBI:18420"/>
        <label>1</label>
    </ligand>
</feature>
<proteinExistence type="inferred from homology"/>
<keyword evidence="5" id="KW-1185">Reference proteome</keyword>
<protein>
    <submittedName>
        <fullName evidence="4">ADP-ribosylglycohydrolase</fullName>
    </submittedName>
</protein>
<dbReference type="Pfam" id="PF03747">
    <property type="entry name" value="ADP_ribosyl_GH"/>
    <property type="match status" value="1"/>
</dbReference>
<comment type="similarity">
    <text evidence="1">Belongs to the ADP-ribosylglycohydrolase family.</text>
</comment>
<accession>K9WYL2</accession>
<name>K9WYL2_9NOST</name>
<dbReference type="InterPro" id="IPR050792">
    <property type="entry name" value="ADP-ribosylglycohydrolase"/>
</dbReference>
<keyword evidence="3" id="KW-0460">Magnesium</keyword>
<dbReference type="InterPro" id="IPR005502">
    <property type="entry name" value="Ribosyl_crysJ1"/>
</dbReference>
<dbReference type="PANTHER" id="PTHR16222">
    <property type="entry name" value="ADP-RIBOSYLGLYCOHYDROLASE"/>
    <property type="match status" value="1"/>
</dbReference>
<dbReference type="Proteomes" id="UP000010475">
    <property type="component" value="Chromosome"/>
</dbReference>
<dbReference type="GO" id="GO:0016787">
    <property type="term" value="F:hydrolase activity"/>
    <property type="evidence" value="ECO:0007669"/>
    <property type="project" value="UniProtKB-KW"/>
</dbReference>
<keyword evidence="3" id="KW-0479">Metal-binding</keyword>
<dbReference type="EMBL" id="CP003642">
    <property type="protein sequence ID" value="AFZ24891.1"/>
    <property type="molecule type" value="Genomic_DNA"/>
</dbReference>
<keyword evidence="2 4" id="KW-0378">Hydrolase</keyword>
<dbReference type="Gene3D" id="1.10.4080.10">
    <property type="entry name" value="ADP-ribosylation/Crystallin J1"/>
    <property type="match status" value="1"/>
</dbReference>
<dbReference type="HOGENOM" id="CLU_993108_0_0_3"/>
<feature type="binding site" evidence="3">
    <location>
        <position position="45"/>
    </location>
    <ligand>
        <name>Mg(2+)</name>
        <dbReference type="ChEBI" id="CHEBI:18420"/>
        <label>1</label>
    </ligand>
</feature>
<dbReference type="GO" id="GO:0046872">
    <property type="term" value="F:metal ion binding"/>
    <property type="evidence" value="ECO:0007669"/>
    <property type="project" value="UniProtKB-KW"/>
</dbReference>
<dbReference type="AlphaFoldDB" id="K9WYL2"/>
<dbReference type="RefSeq" id="WP_015208144.1">
    <property type="nucleotide sequence ID" value="NC_019757.1"/>
</dbReference>
<organism evidence="4 5">
    <name type="scientific">Cylindrospermum stagnale PCC 7417</name>
    <dbReference type="NCBI Taxonomy" id="56107"/>
    <lineage>
        <taxon>Bacteria</taxon>
        <taxon>Bacillati</taxon>
        <taxon>Cyanobacteriota</taxon>
        <taxon>Cyanophyceae</taxon>
        <taxon>Nostocales</taxon>
        <taxon>Nostocaceae</taxon>
        <taxon>Cylindrospermum</taxon>
    </lineage>
</organism>
<sequence length="280" mass="30588">MLLELAIGDAYGAGFEYADEMIFANDLSRYVQHPRHRLIPGSYTDDTQMSIAIAEVIVAQAPWTPKVLADSFVTAFKRDPREGYAGSFYHFLVQIRDGSEFLARIRPDSDKSGAAMRAAPIGVYPTPEKVIEAATIQAAITHNTADGINAAVAAALMSHYFIYRLGPKRKLGQFLEGYVLSGDWSKPWQGKVKSKGWMSVRAAITAVMRNDSMSDLLQDCIAFTGDVDTVAAIALAAASCSQEIRQDIPSHLVTALENGAYGKDYLIDLDKQLMSLVSKT</sequence>
<dbReference type="SUPFAM" id="SSF101478">
    <property type="entry name" value="ADP-ribosylglycohydrolase"/>
    <property type="match status" value="1"/>
</dbReference>
<evidence type="ECO:0000256" key="2">
    <source>
        <dbReference type="ARBA" id="ARBA00022801"/>
    </source>
</evidence>
<feature type="binding site" evidence="3">
    <location>
        <position position="46"/>
    </location>
    <ligand>
        <name>Mg(2+)</name>
        <dbReference type="ChEBI" id="CHEBI:18420"/>
        <label>1</label>
    </ligand>
</feature>
<dbReference type="InterPro" id="IPR036705">
    <property type="entry name" value="Ribosyl_crysJ1_sf"/>
</dbReference>
<dbReference type="KEGG" id="csg:Cylst_2693"/>
<dbReference type="OrthoDB" id="9798107at2"/>
<dbReference type="STRING" id="56107.Cylst_2693"/>
<dbReference type="PATRIC" id="fig|56107.3.peg.2978"/>
<dbReference type="PANTHER" id="PTHR16222:SF24">
    <property type="entry name" value="ADP-RIBOSYLHYDROLASE ARH3"/>
    <property type="match status" value="1"/>
</dbReference>
<reference evidence="4 5" key="1">
    <citation type="submission" date="2012-06" db="EMBL/GenBank/DDBJ databases">
        <title>Finished chromosome of genome of Cylindrospermum stagnale PCC 7417.</title>
        <authorList>
            <consortium name="US DOE Joint Genome Institute"/>
            <person name="Gugger M."/>
            <person name="Coursin T."/>
            <person name="Rippka R."/>
            <person name="Tandeau De Marsac N."/>
            <person name="Huntemann M."/>
            <person name="Wei C.-L."/>
            <person name="Han J."/>
            <person name="Detter J.C."/>
            <person name="Han C."/>
            <person name="Tapia R."/>
            <person name="Chen A."/>
            <person name="Kyrpides N."/>
            <person name="Mavromatis K."/>
            <person name="Markowitz V."/>
            <person name="Szeto E."/>
            <person name="Ivanova N."/>
            <person name="Pagani I."/>
            <person name="Pati A."/>
            <person name="Goodwin L."/>
            <person name="Nordberg H.P."/>
            <person name="Cantor M.N."/>
            <person name="Hua S.X."/>
            <person name="Woyke T."/>
            <person name="Kerfeld C.A."/>
        </authorList>
    </citation>
    <scope>NUCLEOTIDE SEQUENCE [LARGE SCALE GENOMIC DNA]</scope>
    <source>
        <strain evidence="4 5">PCC 7417</strain>
    </source>
</reference>
<evidence type="ECO:0000256" key="1">
    <source>
        <dbReference type="ARBA" id="ARBA00010702"/>
    </source>
</evidence>
<evidence type="ECO:0000313" key="5">
    <source>
        <dbReference type="Proteomes" id="UP000010475"/>
    </source>
</evidence>
<evidence type="ECO:0000256" key="3">
    <source>
        <dbReference type="PIRSR" id="PIRSR605502-1"/>
    </source>
</evidence>
<evidence type="ECO:0000313" key="4">
    <source>
        <dbReference type="EMBL" id="AFZ24891.1"/>
    </source>
</evidence>
<gene>
    <name evidence="4" type="ORF">Cylst_2693</name>
</gene>
<comment type="cofactor">
    <cofactor evidence="3">
        <name>Mg(2+)</name>
        <dbReference type="ChEBI" id="CHEBI:18420"/>
    </cofactor>
    <text evidence="3">Binds 2 magnesium ions per subunit.</text>
</comment>